<evidence type="ECO:0000313" key="2">
    <source>
        <dbReference type="EMBL" id="AWW41303.1"/>
    </source>
</evidence>
<evidence type="ECO:0000313" key="3">
    <source>
        <dbReference type="Proteomes" id="UP000249616"/>
    </source>
</evidence>
<feature type="region of interest" description="Disordered" evidence="1">
    <location>
        <begin position="356"/>
        <end position="376"/>
    </location>
</feature>
<dbReference type="RefSeq" id="WP_112440696.1">
    <property type="nucleotide sequence ID" value="NZ_CP030073.1"/>
</dbReference>
<dbReference type="InterPro" id="IPR011989">
    <property type="entry name" value="ARM-like"/>
</dbReference>
<dbReference type="Proteomes" id="UP000249616">
    <property type="component" value="Chromosome"/>
</dbReference>
<dbReference type="KEGG" id="scad:DN051_35355"/>
<proteinExistence type="predicted"/>
<dbReference type="AlphaFoldDB" id="A0A2Z4JA95"/>
<accession>A0A2Z4JA95</accession>
<gene>
    <name evidence="2" type="ORF">DN051_35355</name>
</gene>
<evidence type="ECO:0000256" key="1">
    <source>
        <dbReference type="SAM" id="MobiDB-lite"/>
    </source>
</evidence>
<organism evidence="2 3">
    <name type="scientific">Streptomyces cadmiisoli</name>
    <dbReference type="NCBI Taxonomy" id="2184053"/>
    <lineage>
        <taxon>Bacteria</taxon>
        <taxon>Bacillati</taxon>
        <taxon>Actinomycetota</taxon>
        <taxon>Actinomycetes</taxon>
        <taxon>Kitasatosporales</taxon>
        <taxon>Streptomycetaceae</taxon>
        <taxon>Streptomyces</taxon>
        <taxon>Streptomyces aurantiacus group</taxon>
    </lineage>
</organism>
<dbReference type="Gene3D" id="1.25.10.10">
    <property type="entry name" value="Leucine-rich Repeat Variant"/>
    <property type="match status" value="1"/>
</dbReference>
<dbReference type="Pfam" id="PF13646">
    <property type="entry name" value="HEAT_2"/>
    <property type="match status" value="1"/>
</dbReference>
<dbReference type="InterPro" id="IPR016024">
    <property type="entry name" value="ARM-type_fold"/>
</dbReference>
<evidence type="ECO:0008006" key="4">
    <source>
        <dbReference type="Google" id="ProtNLM"/>
    </source>
</evidence>
<sequence>MIEERLTEERLTEALTGTWDATRSARDALVDEGTAAVGPVLDVLCDERSPVDWTVSADVLRRLGEPALLPLAEAAGSADSPEVARRIQWVLERADVADRAAYEPLLEHPHPLVRRSALFAYPRRGEDGAAFLDRLLPLLGDPDPDVRRRAVAAVKVVGTGAVGALQRVRRRPATGPRIRAAALEALAEIGGPALLSDRDRAAWRRLTRIGQRTEVPEGLHLCGSWYAVPSADQEAVLAAFDLGHPEPVTLRTGAAAWNHDHHAWDAGGPHDGCARVFVSPALDGWTLVFGDTAEDTHRLDDADDETRASIVRGRCAELGRRFGAAQWYGMSCGDGWTAWCVAEGGEVVRYYDSEVAEEDGDEGPAHPAESGYLLPHQDGFPDGAFDDVSPSGSETFAERYHRVKEELRIPDTCYANDIAARLSVDPGALGPHTSVAGTGVVALTACGREHGHPAGALPA</sequence>
<dbReference type="SUPFAM" id="SSF48371">
    <property type="entry name" value="ARM repeat"/>
    <property type="match status" value="1"/>
</dbReference>
<keyword evidence="3" id="KW-1185">Reference proteome</keyword>
<reference evidence="2 3" key="1">
    <citation type="journal article" date="2019" name="Int. J. Syst. Evol. Microbiol.">
        <title>Streptomyces cadmiisoli sp. nov., a novel actinomycete isolated from cadmium-contaminated soil.</title>
        <authorList>
            <person name="Li K."/>
            <person name="Tang X."/>
            <person name="Zhao J."/>
            <person name="Guo Y."/>
            <person name="Tang Y."/>
            <person name="Gao J."/>
        </authorList>
    </citation>
    <scope>NUCLEOTIDE SEQUENCE [LARGE SCALE GENOMIC DNA]</scope>
    <source>
        <strain evidence="2 3">ZFG47</strain>
    </source>
</reference>
<protein>
    <recommendedName>
        <fullName evidence="4">HEAT repeat domain-containing protein</fullName>
    </recommendedName>
</protein>
<name>A0A2Z4JA95_9ACTN</name>
<dbReference type="EMBL" id="CP030073">
    <property type="protein sequence ID" value="AWW41303.1"/>
    <property type="molecule type" value="Genomic_DNA"/>
</dbReference>